<accession>A0A931BE90</accession>
<dbReference type="InterPro" id="IPR024535">
    <property type="entry name" value="RHGA/B-epi-like_pectate_lyase"/>
</dbReference>
<dbReference type="Pfam" id="PF12708">
    <property type="entry name" value="Pect-lyase_RHGA_epim"/>
    <property type="match status" value="1"/>
</dbReference>
<organism evidence="2 3">
    <name type="scientific">Streptacidiphilus fuscans</name>
    <dbReference type="NCBI Taxonomy" id="2789292"/>
    <lineage>
        <taxon>Bacteria</taxon>
        <taxon>Bacillati</taxon>
        <taxon>Actinomycetota</taxon>
        <taxon>Actinomycetes</taxon>
        <taxon>Kitasatosporales</taxon>
        <taxon>Streptomycetaceae</taxon>
        <taxon>Streptacidiphilus</taxon>
    </lineage>
</organism>
<feature type="domain" description="Rhamnogalacturonase A/B/Epimerase-like pectate lyase" evidence="1">
    <location>
        <begin position="2"/>
        <end position="60"/>
    </location>
</feature>
<dbReference type="Gene3D" id="2.160.20.10">
    <property type="entry name" value="Single-stranded right-handed beta-helix, Pectin lyase-like"/>
    <property type="match status" value="1"/>
</dbReference>
<keyword evidence="3" id="KW-1185">Reference proteome</keyword>
<comment type="caution">
    <text evidence="2">The sequence shown here is derived from an EMBL/GenBank/DDBJ whole genome shotgun (WGS) entry which is preliminary data.</text>
</comment>
<name>A0A931BE90_9ACTN</name>
<proteinExistence type="predicted"/>
<dbReference type="InterPro" id="IPR012334">
    <property type="entry name" value="Pectin_lyas_fold"/>
</dbReference>
<dbReference type="SUPFAM" id="SSF51126">
    <property type="entry name" value="Pectin lyase-like"/>
    <property type="match status" value="1"/>
</dbReference>
<gene>
    <name evidence="2" type="ORF">I2501_37185</name>
</gene>
<evidence type="ECO:0000313" key="2">
    <source>
        <dbReference type="EMBL" id="MBF9073662.1"/>
    </source>
</evidence>
<dbReference type="RefSeq" id="WP_196198511.1">
    <property type="nucleotide sequence ID" value="NZ_JADPRT010000025.1"/>
</dbReference>
<dbReference type="InterPro" id="IPR011050">
    <property type="entry name" value="Pectin_lyase_fold/virulence"/>
</dbReference>
<sequence length="405" mass="40286">MTTYGARGDGHTDDTAAIQKALTAAGAVAGSEVYFPPAPGGCYRTSGVTVPGGVATLSGSSVLQDSNAPTVAKLTGSVLAPLTATTAALLTVGVSGKGSVVNTNPHGLTVDGLGFLGTAPGGGAVVGMWGATVVDTSDVTFTNCRDLYCGSPAFSGYPQGGDPDGTGGFVRFLSSGTDNFFAVNGRVLSCSSYGAGTFVLADGLSTTYAGGGSTDGRVTGCQINGHNHGVQLGPAVAGAGGWSITDCHFSSAEGSSHIAYGFAGTPWTLRVEGCYLDLIAVVHIDCRGRGLQAVGNYFRALGGLTAVSFGSGLATDGRDPGALLTGNVLDLNGSTTTACFAHFLGFTAATMAAHGGGQYSGNLVHNHGAAMPKSWIGPFMDNAKKPVAKTATAQLELTPGPVLSA</sequence>
<dbReference type="EMBL" id="JADPRT010000025">
    <property type="protein sequence ID" value="MBF9073662.1"/>
    <property type="molecule type" value="Genomic_DNA"/>
</dbReference>
<reference evidence="2" key="1">
    <citation type="submission" date="2020-11" db="EMBL/GenBank/DDBJ databases">
        <title>Isolation and identification of active actinomycetes.</title>
        <authorList>
            <person name="Yu B."/>
        </authorList>
    </citation>
    <scope>NUCLEOTIDE SEQUENCE</scope>
    <source>
        <strain evidence="2">NEAU-YB345</strain>
    </source>
</reference>
<dbReference type="Proteomes" id="UP000657385">
    <property type="component" value="Unassembled WGS sequence"/>
</dbReference>
<dbReference type="AlphaFoldDB" id="A0A931BE90"/>
<evidence type="ECO:0000259" key="1">
    <source>
        <dbReference type="Pfam" id="PF12708"/>
    </source>
</evidence>
<protein>
    <recommendedName>
        <fullName evidence="1">Rhamnogalacturonase A/B/Epimerase-like pectate lyase domain-containing protein</fullName>
    </recommendedName>
</protein>
<evidence type="ECO:0000313" key="3">
    <source>
        <dbReference type="Proteomes" id="UP000657385"/>
    </source>
</evidence>